<reference evidence="1 2" key="1">
    <citation type="submission" date="2018-10" db="EMBL/GenBank/DDBJ databases">
        <title>Butyricimonas faecalis sp. nov., isolated from human faeces and emended description of the genus Butyricimonas.</title>
        <authorList>
            <person name="Le Roy T."/>
            <person name="Van der Smissen P."/>
            <person name="Paquot A."/>
            <person name="Delzenne N."/>
            <person name="Muccioli G."/>
            <person name="Collet J.-F."/>
            <person name="Cani P.D."/>
        </authorList>
    </citation>
    <scope>NUCLEOTIDE SEQUENCE [LARGE SCALE GENOMIC DNA]</scope>
    <source>
        <strain evidence="1 2">H184</strain>
    </source>
</reference>
<protein>
    <submittedName>
        <fullName evidence="1">DUF3990 domain-containing protein</fullName>
    </submittedName>
</protein>
<evidence type="ECO:0000313" key="1">
    <source>
        <dbReference type="EMBL" id="AZS28410.1"/>
    </source>
</evidence>
<evidence type="ECO:0000313" key="2">
    <source>
        <dbReference type="Proteomes" id="UP000270673"/>
    </source>
</evidence>
<organism evidence="1 2">
    <name type="scientific">Butyricimonas faecalis</name>
    <dbReference type="NCBI Taxonomy" id="2093856"/>
    <lineage>
        <taxon>Bacteria</taxon>
        <taxon>Pseudomonadati</taxon>
        <taxon>Bacteroidota</taxon>
        <taxon>Bacteroidia</taxon>
        <taxon>Bacteroidales</taxon>
        <taxon>Odoribacteraceae</taxon>
        <taxon>Butyricimonas</taxon>
    </lineage>
</organism>
<dbReference type="RefSeq" id="WP_106624531.1">
    <property type="nucleotide sequence ID" value="NZ_CP032819.1"/>
</dbReference>
<accession>A0A3S9VPD7</accession>
<dbReference type="Pfam" id="PF13151">
    <property type="entry name" value="DUF3990"/>
    <property type="match status" value="1"/>
</dbReference>
<dbReference type="AlphaFoldDB" id="A0A3S9VPD7"/>
<name>A0A3S9VPD7_9BACT</name>
<gene>
    <name evidence="1" type="ORF">D8S85_01815</name>
</gene>
<dbReference type="KEGG" id="buy:D8S85_01815"/>
<dbReference type="OrthoDB" id="9813772at2"/>
<dbReference type="InterPro" id="IPR025051">
    <property type="entry name" value="DUF3990"/>
</dbReference>
<dbReference type="Proteomes" id="UP000270673">
    <property type="component" value="Chromosome"/>
</dbReference>
<dbReference type="EMBL" id="CP032819">
    <property type="protein sequence ID" value="AZS28410.1"/>
    <property type="molecule type" value="Genomic_DNA"/>
</dbReference>
<keyword evidence="2" id="KW-1185">Reference proteome</keyword>
<sequence length="158" mass="18501">MILYHGSNMAIDTIDLDKCRPYKDFGKGFYLTDIQEQAQRMAARTARMFKGDPTLTAFEFDLKEVMRASGLKVRIFEKPDREWAKFVMSNRDINTVQPCHDYDIVIGPVADDTIARLLRLYIENFISEEQLLRELTFSKVTSQYFFHSETALKMLKRL</sequence>
<proteinExistence type="predicted"/>